<sequence>MLKVSRKFEYGLHAIVYLAGKSETDVVTVKEMASDIGFSQEFMAKALQNLKRAGLAVSVQGVKGGYKLARPAEEITVADIGRATEGQPHLMRCSVESGSCEIVQSCPHRGYMFNLEQKITGIMGETNVAELLRRASPGK</sequence>
<dbReference type="EMBL" id="DSBW01000085">
    <property type="protein sequence ID" value="HED30819.1"/>
    <property type="molecule type" value="Genomic_DNA"/>
</dbReference>
<dbReference type="PANTHER" id="PTHR33221">
    <property type="entry name" value="WINGED HELIX-TURN-HELIX TRANSCRIPTIONAL REGULATOR, RRF2 FAMILY"/>
    <property type="match status" value="1"/>
</dbReference>
<dbReference type="InterPro" id="IPR000944">
    <property type="entry name" value="Tscrpt_reg_Rrf2"/>
</dbReference>
<accession>A0A831WV38</accession>
<dbReference type="InterPro" id="IPR036388">
    <property type="entry name" value="WH-like_DNA-bd_sf"/>
</dbReference>
<dbReference type="InterPro" id="IPR030489">
    <property type="entry name" value="TR_Rrf2-type_CS"/>
</dbReference>
<protein>
    <submittedName>
        <fullName evidence="1">Rrf2 family transcriptional regulator</fullName>
    </submittedName>
</protein>
<comment type="caution">
    <text evidence="1">The sequence shown here is derived from an EMBL/GenBank/DDBJ whole genome shotgun (WGS) entry which is preliminary data.</text>
</comment>
<dbReference type="GO" id="GO:0005829">
    <property type="term" value="C:cytosol"/>
    <property type="evidence" value="ECO:0007669"/>
    <property type="project" value="TreeGrafter"/>
</dbReference>
<dbReference type="Gene3D" id="1.10.10.10">
    <property type="entry name" value="Winged helix-like DNA-binding domain superfamily/Winged helix DNA-binding domain"/>
    <property type="match status" value="1"/>
</dbReference>
<dbReference type="Proteomes" id="UP000886335">
    <property type="component" value="Unassembled WGS sequence"/>
</dbReference>
<dbReference type="Pfam" id="PF02082">
    <property type="entry name" value="Rrf2"/>
    <property type="match status" value="1"/>
</dbReference>
<name>A0A831WV38_PROAE</name>
<dbReference type="PROSITE" id="PS01332">
    <property type="entry name" value="HTH_RRF2_1"/>
    <property type="match status" value="1"/>
</dbReference>
<gene>
    <name evidence="1" type="ORF">ENN50_03865</name>
</gene>
<dbReference type="InterPro" id="IPR036390">
    <property type="entry name" value="WH_DNA-bd_sf"/>
</dbReference>
<dbReference type="PROSITE" id="PS51197">
    <property type="entry name" value="HTH_RRF2_2"/>
    <property type="match status" value="1"/>
</dbReference>
<reference evidence="1" key="1">
    <citation type="journal article" date="2020" name="mSystems">
        <title>Genome- and Community-Level Interaction Insights into Carbon Utilization and Element Cycling Functions of Hydrothermarchaeota in Hydrothermal Sediment.</title>
        <authorList>
            <person name="Zhou Z."/>
            <person name="Liu Y."/>
            <person name="Xu W."/>
            <person name="Pan J."/>
            <person name="Luo Z.H."/>
            <person name="Li M."/>
        </authorList>
    </citation>
    <scope>NUCLEOTIDE SEQUENCE [LARGE SCALE GENOMIC DNA]</scope>
    <source>
        <strain evidence="1">SpSt-1181</strain>
    </source>
</reference>
<dbReference type="NCBIfam" id="TIGR00738">
    <property type="entry name" value="rrf2_super"/>
    <property type="match status" value="1"/>
</dbReference>
<dbReference type="AlphaFoldDB" id="A0A831WV38"/>
<organism evidence="1">
    <name type="scientific">Prosthecochloris aestuarii</name>
    <dbReference type="NCBI Taxonomy" id="1102"/>
    <lineage>
        <taxon>Bacteria</taxon>
        <taxon>Pseudomonadati</taxon>
        <taxon>Chlorobiota</taxon>
        <taxon>Chlorobiia</taxon>
        <taxon>Chlorobiales</taxon>
        <taxon>Chlorobiaceae</taxon>
        <taxon>Prosthecochloris</taxon>
    </lineage>
</organism>
<proteinExistence type="predicted"/>
<dbReference type="PANTHER" id="PTHR33221:SF15">
    <property type="entry name" value="HTH-TYPE TRANSCRIPTIONAL REGULATOR YWGB-RELATED"/>
    <property type="match status" value="1"/>
</dbReference>
<dbReference type="GO" id="GO:0003700">
    <property type="term" value="F:DNA-binding transcription factor activity"/>
    <property type="evidence" value="ECO:0007669"/>
    <property type="project" value="TreeGrafter"/>
</dbReference>
<dbReference type="SUPFAM" id="SSF46785">
    <property type="entry name" value="Winged helix' DNA-binding domain"/>
    <property type="match status" value="1"/>
</dbReference>
<evidence type="ECO:0000313" key="1">
    <source>
        <dbReference type="EMBL" id="HED30819.1"/>
    </source>
</evidence>